<dbReference type="InterPro" id="IPR008978">
    <property type="entry name" value="HSP20-like_chaperone"/>
</dbReference>
<evidence type="ECO:0000259" key="4">
    <source>
        <dbReference type="PROSITE" id="PS01031"/>
    </source>
</evidence>
<evidence type="ECO:0000313" key="5">
    <source>
        <dbReference type="EMBL" id="KAA0195393.1"/>
    </source>
</evidence>
<sequence length="493" mass="54420">MAAMSNYRTEMNIPVTRDARTFEQRRRDMLTNLERRTTTSTSSMSQKHVMSGTEPMITRTGSDTTASSLTADTGISGSHHSLIRDHDDWDSEVDRWIAETRSRWNEDMRRMRQDMFALEPVDDFGMDRWGPMGSIHPFDRPIEPTSMMAKMEREMQSLRQKMDSMGPISGTTRIMGPGGSTIKSSSSRITTSSSTTSSGDPRNMVTKSNVEESVQHSRTVNGVTTGTSSHSSVSSTSHGPEQLQLTHSGAPGALLPQSPVSGGMNFLKDAYELDEDGQVHFKVRFDAKDFAPEDIDVTTVENRLTVHAKKNIQSGASETSKEFCRTIDLPRSIDHEKFRCNLTEDGVLILDAPVKDQNYKHITFGDDRQLGIKPRSEPQESTKTSSVTPLESRSPEGISGPTVLKDAGNGRKLHLEVPVDPVYKAEDLCVRMDENRIIVSGKQEAGNDKTGGSGSTREFTKSYEVPETVDPFSVTALLSGTTLIIEAPLLHTV</sequence>
<organism evidence="5 6">
    <name type="scientific">Fasciolopsis buskii</name>
    <dbReference type="NCBI Taxonomy" id="27845"/>
    <lineage>
        <taxon>Eukaryota</taxon>
        <taxon>Metazoa</taxon>
        <taxon>Spiralia</taxon>
        <taxon>Lophotrochozoa</taxon>
        <taxon>Platyhelminthes</taxon>
        <taxon>Trematoda</taxon>
        <taxon>Digenea</taxon>
        <taxon>Plagiorchiida</taxon>
        <taxon>Echinostomata</taxon>
        <taxon>Echinostomatoidea</taxon>
        <taxon>Fasciolidae</taxon>
        <taxon>Fasciolopsis</taxon>
    </lineage>
</organism>
<dbReference type="PANTHER" id="PTHR45640">
    <property type="entry name" value="HEAT SHOCK PROTEIN HSP-12.2-RELATED"/>
    <property type="match status" value="1"/>
</dbReference>
<evidence type="ECO:0000313" key="6">
    <source>
        <dbReference type="Proteomes" id="UP000728185"/>
    </source>
</evidence>
<proteinExistence type="inferred from homology"/>
<dbReference type="AlphaFoldDB" id="A0A8E0VLI6"/>
<feature type="domain" description="SHSP" evidence="4">
    <location>
        <begin position="262"/>
        <end position="373"/>
    </location>
</feature>
<dbReference type="EMBL" id="LUCM01003742">
    <property type="protein sequence ID" value="KAA0195393.1"/>
    <property type="molecule type" value="Genomic_DNA"/>
</dbReference>
<comment type="similarity">
    <text evidence="1 2">Belongs to the small heat shock protein (HSP20) family.</text>
</comment>
<name>A0A8E0VLI6_9TREM</name>
<dbReference type="Proteomes" id="UP000728185">
    <property type="component" value="Unassembled WGS sequence"/>
</dbReference>
<feature type="compositionally biased region" description="Basic and acidic residues" evidence="3">
    <location>
        <begin position="369"/>
        <end position="380"/>
    </location>
</feature>
<dbReference type="PRINTS" id="PR00299">
    <property type="entry name" value="ACRYSTALLIN"/>
</dbReference>
<dbReference type="GO" id="GO:0005634">
    <property type="term" value="C:nucleus"/>
    <property type="evidence" value="ECO:0007669"/>
    <property type="project" value="TreeGrafter"/>
</dbReference>
<comment type="caution">
    <text evidence="5">The sequence shown here is derived from an EMBL/GenBank/DDBJ whole genome shotgun (WGS) entry which is preliminary data.</text>
</comment>
<reference evidence="5" key="1">
    <citation type="submission" date="2019-05" db="EMBL/GenBank/DDBJ databases">
        <title>Annotation for the trematode Fasciolopsis buski.</title>
        <authorList>
            <person name="Choi Y.-J."/>
        </authorList>
    </citation>
    <scope>NUCLEOTIDE SEQUENCE</scope>
    <source>
        <strain evidence="5">HT</strain>
        <tissue evidence="5">Whole worm</tissue>
    </source>
</reference>
<dbReference type="GO" id="GO:0042026">
    <property type="term" value="P:protein refolding"/>
    <property type="evidence" value="ECO:0007669"/>
    <property type="project" value="TreeGrafter"/>
</dbReference>
<evidence type="ECO:0000256" key="1">
    <source>
        <dbReference type="PROSITE-ProRule" id="PRU00285"/>
    </source>
</evidence>
<feature type="compositionally biased region" description="Low complexity" evidence="3">
    <location>
        <begin position="219"/>
        <end position="239"/>
    </location>
</feature>
<feature type="compositionally biased region" description="Low complexity" evidence="3">
    <location>
        <begin position="60"/>
        <end position="74"/>
    </location>
</feature>
<protein>
    <submittedName>
        <fullName evidence="5">Major egg antigen</fullName>
    </submittedName>
</protein>
<accession>A0A8E0VLI6</accession>
<evidence type="ECO:0000256" key="3">
    <source>
        <dbReference type="SAM" id="MobiDB-lite"/>
    </source>
</evidence>
<dbReference type="Gene3D" id="2.60.40.790">
    <property type="match status" value="2"/>
</dbReference>
<dbReference type="PANTHER" id="PTHR45640:SF26">
    <property type="entry name" value="RE23625P"/>
    <property type="match status" value="1"/>
</dbReference>
<feature type="region of interest" description="Disordered" evidence="3">
    <location>
        <begin position="170"/>
        <end position="257"/>
    </location>
</feature>
<feature type="domain" description="SHSP" evidence="4">
    <location>
        <begin position="393"/>
        <end position="493"/>
    </location>
</feature>
<dbReference type="OrthoDB" id="10060792at2759"/>
<dbReference type="GO" id="GO:0051082">
    <property type="term" value="F:unfolded protein binding"/>
    <property type="evidence" value="ECO:0007669"/>
    <property type="project" value="TreeGrafter"/>
</dbReference>
<feature type="compositionally biased region" description="Polar residues" evidence="3">
    <location>
        <begin position="381"/>
        <end position="391"/>
    </location>
</feature>
<dbReference type="Pfam" id="PF00011">
    <property type="entry name" value="HSP20"/>
    <property type="match status" value="2"/>
</dbReference>
<feature type="region of interest" description="Disordered" evidence="3">
    <location>
        <begin position="369"/>
        <end position="407"/>
    </location>
</feature>
<dbReference type="InterPro" id="IPR002068">
    <property type="entry name" value="A-crystallin/Hsp20_dom"/>
</dbReference>
<dbReference type="GO" id="GO:0009408">
    <property type="term" value="P:response to heat"/>
    <property type="evidence" value="ECO:0007669"/>
    <property type="project" value="TreeGrafter"/>
</dbReference>
<keyword evidence="6" id="KW-1185">Reference proteome</keyword>
<dbReference type="InterPro" id="IPR001436">
    <property type="entry name" value="Alpha-crystallin/sHSP_animal"/>
</dbReference>
<feature type="compositionally biased region" description="Low complexity" evidence="3">
    <location>
        <begin position="180"/>
        <end position="198"/>
    </location>
</feature>
<dbReference type="CDD" id="cd06526">
    <property type="entry name" value="metazoan_ACD"/>
    <property type="match status" value="2"/>
</dbReference>
<gene>
    <name evidence="5" type="ORF">FBUS_04171</name>
</gene>
<feature type="region of interest" description="Disordered" evidence="3">
    <location>
        <begin position="35"/>
        <end position="82"/>
    </location>
</feature>
<dbReference type="PROSITE" id="PS01031">
    <property type="entry name" value="SHSP"/>
    <property type="match status" value="2"/>
</dbReference>
<dbReference type="GO" id="GO:0005737">
    <property type="term" value="C:cytoplasm"/>
    <property type="evidence" value="ECO:0007669"/>
    <property type="project" value="TreeGrafter"/>
</dbReference>
<dbReference type="SUPFAM" id="SSF49764">
    <property type="entry name" value="HSP20-like chaperones"/>
    <property type="match status" value="2"/>
</dbReference>
<evidence type="ECO:0000256" key="2">
    <source>
        <dbReference type="RuleBase" id="RU003616"/>
    </source>
</evidence>